<dbReference type="RefSeq" id="WP_188645409.1">
    <property type="nucleotide sequence ID" value="NZ_BMKL01000001.1"/>
</dbReference>
<dbReference type="NCBIfam" id="TIGR04433">
    <property type="entry name" value="UrcA_uranyl"/>
    <property type="match status" value="1"/>
</dbReference>
<keyword evidence="3" id="KW-1185">Reference proteome</keyword>
<proteinExistence type="predicted"/>
<dbReference type="InterPro" id="IPR030972">
    <property type="entry name" value="UrcA_uranyl"/>
</dbReference>
<dbReference type="Proteomes" id="UP000619041">
    <property type="component" value="Unassembled WGS sequence"/>
</dbReference>
<feature type="chain" id="PRO_5047044989" description="UrcA family protein" evidence="1">
    <location>
        <begin position="22"/>
        <end position="96"/>
    </location>
</feature>
<dbReference type="EMBL" id="BMKL01000001">
    <property type="protein sequence ID" value="GGE04164.1"/>
    <property type="molecule type" value="Genomic_DNA"/>
</dbReference>
<evidence type="ECO:0000313" key="2">
    <source>
        <dbReference type="EMBL" id="GGE04164.1"/>
    </source>
</evidence>
<comment type="caution">
    <text evidence="2">The sequence shown here is derived from an EMBL/GenBank/DDBJ whole genome shotgun (WGS) entry which is preliminary data.</text>
</comment>
<sequence>MRLNTIAFAAVALAAATPAMAQDFVVPYHDLDLSDAQDQAKLERRIDQRARDYCLVDAKRTGSRVRHASVTACYANLRLAARQQMASIVSEVQKGG</sequence>
<accession>A0ABQ1SAJ4</accession>
<organism evidence="2 3">
    <name type="scientific">Tsuneonella deserti</name>
    <dbReference type="NCBI Taxonomy" id="2035528"/>
    <lineage>
        <taxon>Bacteria</taxon>
        <taxon>Pseudomonadati</taxon>
        <taxon>Pseudomonadota</taxon>
        <taxon>Alphaproteobacteria</taxon>
        <taxon>Sphingomonadales</taxon>
        <taxon>Erythrobacteraceae</taxon>
        <taxon>Tsuneonella</taxon>
    </lineage>
</organism>
<evidence type="ECO:0000313" key="3">
    <source>
        <dbReference type="Proteomes" id="UP000619041"/>
    </source>
</evidence>
<evidence type="ECO:0008006" key="4">
    <source>
        <dbReference type="Google" id="ProtNLM"/>
    </source>
</evidence>
<feature type="signal peptide" evidence="1">
    <location>
        <begin position="1"/>
        <end position="21"/>
    </location>
</feature>
<name>A0ABQ1SAJ4_9SPHN</name>
<keyword evidence="1" id="KW-0732">Signal</keyword>
<protein>
    <recommendedName>
        <fullName evidence="4">UrcA family protein</fullName>
    </recommendedName>
</protein>
<evidence type="ECO:0000256" key="1">
    <source>
        <dbReference type="SAM" id="SignalP"/>
    </source>
</evidence>
<gene>
    <name evidence="2" type="ORF">GCM10011515_24720</name>
</gene>
<reference evidence="3" key="1">
    <citation type="journal article" date="2019" name="Int. J. Syst. Evol. Microbiol.">
        <title>The Global Catalogue of Microorganisms (GCM) 10K type strain sequencing project: providing services to taxonomists for standard genome sequencing and annotation.</title>
        <authorList>
            <consortium name="The Broad Institute Genomics Platform"/>
            <consortium name="The Broad Institute Genome Sequencing Center for Infectious Disease"/>
            <person name="Wu L."/>
            <person name="Ma J."/>
        </authorList>
    </citation>
    <scope>NUCLEOTIDE SEQUENCE [LARGE SCALE GENOMIC DNA]</scope>
    <source>
        <strain evidence="3">CGMCC 1.15959</strain>
    </source>
</reference>